<dbReference type="InterPro" id="IPR016193">
    <property type="entry name" value="Cytidine_deaminase-like"/>
</dbReference>
<evidence type="ECO:0000256" key="3">
    <source>
        <dbReference type="ARBA" id="ARBA00022723"/>
    </source>
</evidence>
<comment type="caution">
    <text evidence="11">The sequence shown here is derived from an EMBL/GenBank/DDBJ whole genome shotgun (WGS) entry which is preliminary data.</text>
</comment>
<dbReference type="SUPFAM" id="SSF52540">
    <property type="entry name" value="P-loop containing nucleoside triphosphate hydrolases"/>
    <property type="match status" value="1"/>
</dbReference>
<dbReference type="EC" id="3.5.4.12" evidence="7"/>
<dbReference type="Gene3D" id="3.40.140.10">
    <property type="entry name" value="Cytidine Deaminase, domain 2"/>
    <property type="match status" value="1"/>
</dbReference>
<dbReference type="GO" id="GO:0009165">
    <property type="term" value="P:nucleotide biosynthetic process"/>
    <property type="evidence" value="ECO:0007669"/>
    <property type="project" value="UniProtKB-KW"/>
</dbReference>
<protein>
    <recommendedName>
        <fullName evidence="9">Deoxycytidylate deaminase</fullName>
        <ecNumber evidence="7">3.5.4.12</ecNumber>
    </recommendedName>
    <alternativeName>
        <fullName evidence="8">dCMP deaminase</fullName>
    </alternativeName>
</protein>
<reference evidence="11 12" key="3">
    <citation type="journal article" date="2015" name="Genome Announc.">
        <title>Draft Genome Sequence of the Archiascomycetous Yeast Saitoella complicata.</title>
        <authorList>
            <person name="Yamauchi K."/>
            <person name="Kondo S."/>
            <person name="Hamamoto M."/>
            <person name="Takahashi Y."/>
            <person name="Ogura Y."/>
            <person name="Hayashi T."/>
            <person name="Nishida H."/>
        </authorList>
    </citation>
    <scope>NUCLEOTIDE SEQUENCE [LARGE SCALE GENOMIC DNA]</scope>
    <source>
        <strain evidence="11 12">NRRL Y-17804</strain>
    </source>
</reference>
<evidence type="ECO:0000256" key="9">
    <source>
        <dbReference type="ARBA" id="ARBA00071582"/>
    </source>
</evidence>
<evidence type="ECO:0000256" key="6">
    <source>
        <dbReference type="ARBA" id="ARBA00022833"/>
    </source>
</evidence>
<dbReference type="GO" id="GO:0005737">
    <property type="term" value="C:cytoplasm"/>
    <property type="evidence" value="ECO:0007669"/>
    <property type="project" value="TreeGrafter"/>
</dbReference>
<evidence type="ECO:0000256" key="8">
    <source>
        <dbReference type="ARBA" id="ARBA00041763"/>
    </source>
</evidence>
<dbReference type="InterPro" id="IPR035105">
    <property type="entry name" value="Deoxycytidylate_deaminase_dom"/>
</dbReference>
<keyword evidence="5" id="KW-0378">Hydrolase</keyword>
<gene>
    <name evidence="11" type="ORF">G7K_5798-t1</name>
</gene>
<dbReference type="AlphaFoldDB" id="A0A0E9NQK3"/>
<keyword evidence="6" id="KW-0862">Zinc</keyword>
<dbReference type="OMA" id="YFMRLAD"/>
<comment type="similarity">
    <text evidence="2">Belongs to the cytidine and deoxycytidylate deaminase family.</text>
</comment>
<dbReference type="InterPro" id="IPR027417">
    <property type="entry name" value="P-loop_NTPase"/>
</dbReference>
<dbReference type="InterPro" id="IPR016192">
    <property type="entry name" value="APOBEC/CMP_deaminase_Zn-bd"/>
</dbReference>
<reference evidence="11 12" key="1">
    <citation type="journal article" date="2011" name="J. Gen. Appl. Microbiol.">
        <title>Draft genome sequencing of the enigmatic yeast Saitoella complicata.</title>
        <authorList>
            <person name="Nishida H."/>
            <person name="Hamamoto M."/>
            <person name="Sugiyama J."/>
        </authorList>
    </citation>
    <scope>NUCLEOTIDE SEQUENCE [LARGE SCALE GENOMIC DNA]</scope>
    <source>
        <strain evidence="11 12">NRRL Y-17804</strain>
    </source>
</reference>
<name>A0A0E9NQK3_SAICN</name>
<evidence type="ECO:0000313" key="12">
    <source>
        <dbReference type="Proteomes" id="UP000033140"/>
    </source>
</evidence>
<feature type="domain" description="CMP/dCMP-type deaminase" evidence="10">
    <location>
        <begin position="195"/>
        <end position="332"/>
    </location>
</feature>
<dbReference type="Gene3D" id="3.40.50.300">
    <property type="entry name" value="P-loop containing nucleotide triphosphate hydrolases"/>
    <property type="match status" value="1"/>
</dbReference>
<evidence type="ECO:0000259" key="10">
    <source>
        <dbReference type="PROSITE" id="PS51747"/>
    </source>
</evidence>
<dbReference type="SUPFAM" id="SSF53927">
    <property type="entry name" value="Cytidine deaminase-like"/>
    <property type="match status" value="1"/>
</dbReference>
<dbReference type="PANTHER" id="PTHR11086">
    <property type="entry name" value="DEOXYCYTIDYLATE DEAMINASE-RELATED"/>
    <property type="match status" value="1"/>
</dbReference>
<organism evidence="11 12">
    <name type="scientific">Saitoella complicata (strain BCRC 22490 / CBS 7301 / JCM 7358 / NBRC 10748 / NRRL Y-17804)</name>
    <dbReference type="NCBI Taxonomy" id="698492"/>
    <lineage>
        <taxon>Eukaryota</taxon>
        <taxon>Fungi</taxon>
        <taxon>Dikarya</taxon>
        <taxon>Ascomycota</taxon>
        <taxon>Taphrinomycotina</taxon>
        <taxon>Taphrinomycotina incertae sedis</taxon>
        <taxon>Saitoella</taxon>
    </lineage>
</organism>
<dbReference type="InterPro" id="IPR002125">
    <property type="entry name" value="CMP_dCMP_dom"/>
</dbReference>
<dbReference type="EMBL" id="BACD03000051">
    <property type="protein sequence ID" value="GAO51705.1"/>
    <property type="molecule type" value="Genomic_DNA"/>
</dbReference>
<dbReference type="Pfam" id="PF00383">
    <property type="entry name" value="dCMP_cyt_deam_1"/>
    <property type="match status" value="1"/>
</dbReference>
<dbReference type="GO" id="GO:0008270">
    <property type="term" value="F:zinc ion binding"/>
    <property type="evidence" value="ECO:0007669"/>
    <property type="project" value="InterPro"/>
</dbReference>
<evidence type="ECO:0000256" key="1">
    <source>
        <dbReference type="ARBA" id="ARBA00001947"/>
    </source>
</evidence>
<keyword evidence="12" id="KW-1185">Reference proteome</keyword>
<dbReference type="STRING" id="698492.A0A0E9NQK3"/>
<accession>A0A0E9NQK3</accession>
<sequence length="345" mass="38164">MFVGIAGPICSGKHAVADYLVEKHAFTRIRLREVASVSPALSRLALTPSPSCSDVKAEPKSNDRNAQLVFDHIDEVLEYVTKRWRDHFVTTDIRKESDLETLCKRPFFLALGIDAPVTTRYERFVTRCAANGTPPPSFQNFVAQSDDDLYSSPSPIAPILHRATVRLLNPSQSLTTLHQTLENLNLLDPARLRPTWDAYFMYLADLAARRSNCMKRRVGAVLVRDQRVVSTGYNGTPKGITNCNEGGCPRCNDATTGGHGLSTCFCMHAEENALLESGRERATDAVLYCNTCPCLTCSIKIAQVGIREVVYDVGYSMDEMSAKVLREAGVKLRQYNPPTEGLVMA</sequence>
<evidence type="ECO:0000256" key="4">
    <source>
        <dbReference type="ARBA" id="ARBA00022727"/>
    </source>
</evidence>
<evidence type="ECO:0000256" key="7">
    <source>
        <dbReference type="ARBA" id="ARBA00038938"/>
    </source>
</evidence>
<dbReference type="RefSeq" id="XP_019023449.1">
    <property type="nucleotide sequence ID" value="XM_019171243.1"/>
</dbReference>
<evidence type="ECO:0000256" key="5">
    <source>
        <dbReference type="ARBA" id="ARBA00022801"/>
    </source>
</evidence>
<dbReference type="FunFam" id="3.40.140.10:FF:000035">
    <property type="entry name" value="dCMP deaminase"/>
    <property type="match status" value="1"/>
</dbReference>
<dbReference type="InterPro" id="IPR015517">
    <property type="entry name" value="dCMP_deaminase-rel"/>
</dbReference>
<evidence type="ECO:0000313" key="11">
    <source>
        <dbReference type="EMBL" id="GAO51705.1"/>
    </source>
</evidence>
<dbReference type="Proteomes" id="UP000033140">
    <property type="component" value="Unassembled WGS sequence"/>
</dbReference>
<keyword evidence="3" id="KW-0479">Metal-binding</keyword>
<comment type="cofactor">
    <cofactor evidence="1">
        <name>Zn(2+)</name>
        <dbReference type="ChEBI" id="CHEBI:29105"/>
    </cofactor>
</comment>
<dbReference type="PROSITE" id="PS00903">
    <property type="entry name" value="CYT_DCMP_DEAMINASES_1"/>
    <property type="match status" value="1"/>
</dbReference>
<proteinExistence type="inferred from homology"/>
<dbReference type="CDD" id="cd01286">
    <property type="entry name" value="deoxycytidylate_deaminase"/>
    <property type="match status" value="1"/>
</dbReference>
<dbReference type="GO" id="GO:0004132">
    <property type="term" value="F:dCMP deaminase activity"/>
    <property type="evidence" value="ECO:0007669"/>
    <property type="project" value="UniProtKB-EC"/>
</dbReference>
<reference evidence="11 12" key="2">
    <citation type="journal article" date="2014" name="J. Gen. Appl. Microbiol.">
        <title>The early diverging ascomycetous budding yeast Saitoella complicata has three histone deacetylases belonging to the Clr6, Hos2, and Rpd3 lineages.</title>
        <authorList>
            <person name="Nishida H."/>
            <person name="Matsumoto T."/>
            <person name="Kondo S."/>
            <person name="Hamamoto M."/>
            <person name="Yoshikawa H."/>
        </authorList>
    </citation>
    <scope>NUCLEOTIDE SEQUENCE [LARGE SCALE GENOMIC DNA]</scope>
    <source>
        <strain evidence="11 12">NRRL Y-17804</strain>
    </source>
</reference>
<dbReference type="PANTHER" id="PTHR11086:SF18">
    <property type="entry name" value="DEOXYCYTIDYLATE DEAMINASE"/>
    <property type="match status" value="1"/>
</dbReference>
<keyword evidence="4" id="KW-0545">Nucleotide biosynthesis</keyword>
<dbReference type="PROSITE" id="PS51747">
    <property type="entry name" value="CYT_DCMP_DEAMINASES_2"/>
    <property type="match status" value="1"/>
</dbReference>
<evidence type="ECO:0000256" key="2">
    <source>
        <dbReference type="ARBA" id="ARBA00006576"/>
    </source>
</evidence>
<dbReference type="OrthoDB" id="6710946at2759"/>